<dbReference type="InterPro" id="IPR036691">
    <property type="entry name" value="Endo/exonu/phosph_ase_sf"/>
</dbReference>
<dbReference type="SUPFAM" id="SSF56219">
    <property type="entry name" value="DNase I-like"/>
    <property type="match status" value="1"/>
</dbReference>
<evidence type="ECO:0000256" key="1">
    <source>
        <dbReference type="SAM" id="MobiDB-lite"/>
    </source>
</evidence>
<gene>
    <name evidence="2" type="ORF">RFI_30543</name>
</gene>
<dbReference type="AlphaFoldDB" id="X6M0D4"/>
<keyword evidence="3" id="KW-1185">Reference proteome</keyword>
<proteinExistence type="predicted"/>
<dbReference type="Proteomes" id="UP000023152">
    <property type="component" value="Unassembled WGS sequence"/>
</dbReference>
<dbReference type="PANTHER" id="PTHR12121">
    <property type="entry name" value="CARBON CATABOLITE REPRESSOR PROTEIN 4"/>
    <property type="match status" value="1"/>
</dbReference>
<dbReference type="PANTHER" id="PTHR12121:SF36">
    <property type="entry name" value="ENDONUCLEASE_EXONUCLEASE_PHOSPHATASE DOMAIN-CONTAINING PROTEIN"/>
    <property type="match status" value="1"/>
</dbReference>
<dbReference type="InterPro" id="IPR050410">
    <property type="entry name" value="CCR4/nocturin_mRNA_transcr"/>
</dbReference>
<feature type="region of interest" description="Disordered" evidence="1">
    <location>
        <begin position="443"/>
        <end position="465"/>
    </location>
</feature>
<reference evidence="2 3" key="1">
    <citation type="journal article" date="2013" name="Curr. Biol.">
        <title>The Genome of the Foraminiferan Reticulomyxa filosa.</title>
        <authorList>
            <person name="Glockner G."/>
            <person name="Hulsmann N."/>
            <person name="Schleicher M."/>
            <person name="Noegel A.A."/>
            <person name="Eichinger L."/>
            <person name="Gallinger C."/>
            <person name="Pawlowski J."/>
            <person name="Sierra R."/>
            <person name="Euteneuer U."/>
            <person name="Pillet L."/>
            <person name="Moustafa A."/>
            <person name="Platzer M."/>
            <person name="Groth M."/>
            <person name="Szafranski K."/>
            <person name="Schliwa M."/>
        </authorList>
    </citation>
    <scope>NUCLEOTIDE SEQUENCE [LARGE SCALE GENOMIC DNA]</scope>
</reference>
<accession>X6M0D4</accession>
<dbReference type="EMBL" id="ASPP01026731">
    <property type="protein sequence ID" value="ETO06852.1"/>
    <property type="molecule type" value="Genomic_DNA"/>
</dbReference>
<evidence type="ECO:0000313" key="2">
    <source>
        <dbReference type="EMBL" id="ETO06852.1"/>
    </source>
</evidence>
<dbReference type="OrthoDB" id="412787at2759"/>
<dbReference type="Gene3D" id="3.60.10.10">
    <property type="entry name" value="Endonuclease/exonuclease/phosphatase"/>
    <property type="match status" value="1"/>
</dbReference>
<evidence type="ECO:0000313" key="3">
    <source>
        <dbReference type="Proteomes" id="UP000023152"/>
    </source>
</evidence>
<name>X6M0D4_RETFI</name>
<comment type="caution">
    <text evidence="2">The sequence shown here is derived from an EMBL/GenBank/DDBJ whole genome shotgun (WGS) entry which is preliminary data.</text>
</comment>
<dbReference type="GO" id="GO:0000175">
    <property type="term" value="F:3'-5'-RNA exonuclease activity"/>
    <property type="evidence" value="ECO:0007669"/>
    <property type="project" value="TreeGrafter"/>
</dbReference>
<protein>
    <submittedName>
        <fullName evidence="2">CCR4-NOT transcription complex, subunit 6-like protein</fullName>
    </submittedName>
</protein>
<organism evidence="2 3">
    <name type="scientific">Reticulomyxa filosa</name>
    <dbReference type="NCBI Taxonomy" id="46433"/>
    <lineage>
        <taxon>Eukaryota</taxon>
        <taxon>Sar</taxon>
        <taxon>Rhizaria</taxon>
        <taxon>Retaria</taxon>
        <taxon>Foraminifera</taxon>
        <taxon>Monothalamids</taxon>
        <taxon>Reticulomyxidae</taxon>
        <taxon>Reticulomyxa</taxon>
    </lineage>
</organism>
<sequence>MQFRVTSRQKLNLFQYSFEYKKKLDWKNLREKLLKFKMGNILSAQSSSSTDSTKNPSKLPGTSSVALKKYTQWTLLTVALLGISYKLITAYQKQQAINLYTDSRRFIQVGIPRHLVNTADTKKKELPNQCVRVMTYNLLAHGPYYCLGEGQYKYCPVEYRAWEYRIRRLLTEIQAYDADILCLQEMTSFMYSGNDPATKLNFKHELKALGYTNVEESTGTRLKDHIHSNCICFKSDKFELLHTYTIRLNEMMDRSKNEGLIEDSMLEECFGDVVTSKEDEKNDSEKKQKKNVLQDSLFYKLFTKCPDIVIVLHLKHITTERELVACTSHVHWNPKHPHVKALQCFLLSVAIDNLMTKVWKLDNENVPVVLGLDANCLPIKRIPDMYDPDIPKEKILNISKWGGGGEQKDGLRSGGYEIFTQWTLPWTDRDHAYSRIAEDLHRAQEKKKEQESGDKSDQGKGTEETKTEKECLEKYWRFANENSYYSQLLWKYGYLEKERLLLDNLKHEWTIPIPWKSVYGVVDEPRFTHKKDVFCGTLDYLLVNDSFRVISYLEMPWQRTFNYHRVPLAPLLGKDTHDTTYQQQNESEHGPQADAECQQEAIQASLFPPIPNAIYSSDHLCLVADLEFMPTLQDTADEIEHIKTTSRSAPEN</sequence>